<feature type="transmembrane region" description="Helical" evidence="8">
    <location>
        <begin position="38"/>
        <end position="60"/>
    </location>
</feature>
<reference evidence="9 10" key="1">
    <citation type="submission" date="2010-07" db="EMBL/GenBank/DDBJ databases">
        <title>The draft genome of Paenibacillus curdlanolyticus YK9.</title>
        <authorList>
            <consortium name="US DOE Joint Genome Institute (JGI-PGF)"/>
            <person name="Lucas S."/>
            <person name="Copeland A."/>
            <person name="Lapidus A."/>
            <person name="Cheng J.-F."/>
            <person name="Bruce D."/>
            <person name="Goodwin L."/>
            <person name="Pitluck S."/>
            <person name="Land M.L."/>
            <person name="Hauser L."/>
            <person name="Chang Y.-J."/>
            <person name="Jeffries C."/>
            <person name="Anderson I.J."/>
            <person name="Johnson E."/>
            <person name="Loganathan U."/>
            <person name="Mulhopadhyay B."/>
            <person name="Kyrpides N."/>
            <person name="Woyke T.J."/>
        </authorList>
    </citation>
    <scope>NUCLEOTIDE SEQUENCE [LARGE SCALE GENOMIC DNA]</scope>
    <source>
        <strain evidence="9 10">YK9</strain>
    </source>
</reference>
<keyword evidence="5 8" id="KW-0812">Transmembrane</keyword>
<proteinExistence type="inferred from homology"/>
<evidence type="ECO:0000256" key="4">
    <source>
        <dbReference type="ARBA" id="ARBA00022544"/>
    </source>
</evidence>
<feature type="transmembrane region" description="Helical" evidence="8">
    <location>
        <begin position="143"/>
        <end position="162"/>
    </location>
</feature>
<evidence type="ECO:0000256" key="8">
    <source>
        <dbReference type="SAM" id="Phobius"/>
    </source>
</evidence>
<evidence type="ECO:0000256" key="1">
    <source>
        <dbReference type="ARBA" id="ARBA00004141"/>
    </source>
</evidence>
<protein>
    <submittedName>
        <fullName evidence="9">Spore germination protein</fullName>
    </submittedName>
</protein>
<feature type="transmembrane region" description="Helical" evidence="8">
    <location>
        <begin position="216"/>
        <end position="234"/>
    </location>
</feature>
<keyword evidence="4" id="KW-0309">Germination</keyword>
<name>E0IA27_9BACL</name>
<dbReference type="OrthoDB" id="2078716at2"/>
<dbReference type="GO" id="GO:0009847">
    <property type="term" value="P:spore germination"/>
    <property type="evidence" value="ECO:0007669"/>
    <property type="project" value="InterPro"/>
</dbReference>
<evidence type="ECO:0000313" key="9">
    <source>
        <dbReference type="EMBL" id="EFM10604.1"/>
    </source>
</evidence>
<comment type="similarity">
    <text evidence="2">Belongs to the amino acid-polyamine-organocation (APC) superfamily. Spore germination protein (SGP) (TC 2.A.3.9) family.</text>
</comment>
<keyword evidence="7 8" id="KW-0472">Membrane</keyword>
<feature type="transmembrane region" description="Helical" evidence="8">
    <location>
        <begin position="335"/>
        <end position="358"/>
    </location>
</feature>
<dbReference type="PANTHER" id="PTHR34975:SF2">
    <property type="entry name" value="SPORE GERMINATION PROTEIN A2"/>
    <property type="match status" value="1"/>
</dbReference>
<evidence type="ECO:0000313" key="10">
    <source>
        <dbReference type="Proteomes" id="UP000005387"/>
    </source>
</evidence>
<dbReference type="Pfam" id="PF03845">
    <property type="entry name" value="Spore_permease"/>
    <property type="match status" value="1"/>
</dbReference>
<dbReference type="AlphaFoldDB" id="E0IA27"/>
<evidence type="ECO:0000256" key="3">
    <source>
        <dbReference type="ARBA" id="ARBA00022448"/>
    </source>
</evidence>
<evidence type="ECO:0000256" key="7">
    <source>
        <dbReference type="ARBA" id="ARBA00023136"/>
    </source>
</evidence>
<evidence type="ECO:0000256" key="2">
    <source>
        <dbReference type="ARBA" id="ARBA00007998"/>
    </source>
</evidence>
<dbReference type="RefSeq" id="WP_006038508.1">
    <property type="nucleotide sequence ID" value="NZ_AEDD01000006.1"/>
</dbReference>
<organism evidence="9 10">
    <name type="scientific">Paenibacillus curdlanolyticus YK9</name>
    <dbReference type="NCBI Taxonomy" id="717606"/>
    <lineage>
        <taxon>Bacteria</taxon>
        <taxon>Bacillati</taxon>
        <taxon>Bacillota</taxon>
        <taxon>Bacilli</taxon>
        <taxon>Bacillales</taxon>
        <taxon>Paenibacillaceae</taxon>
        <taxon>Paenibacillus</taxon>
    </lineage>
</organism>
<feature type="transmembrane region" description="Helical" evidence="8">
    <location>
        <begin position="306"/>
        <end position="323"/>
    </location>
</feature>
<evidence type="ECO:0000256" key="6">
    <source>
        <dbReference type="ARBA" id="ARBA00022989"/>
    </source>
</evidence>
<dbReference type="Proteomes" id="UP000005387">
    <property type="component" value="Unassembled WGS sequence"/>
</dbReference>
<dbReference type="STRING" id="717606.PaecuDRAFT_2516"/>
<feature type="transmembrane region" description="Helical" evidence="8">
    <location>
        <begin position="117"/>
        <end position="136"/>
    </location>
</feature>
<gene>
    <name evidence="9" type="ORF">PaecuDRAFT_2516</name>
</gene>
<keyword evidence="3" id="KW-0813">Transport</keyword>
<dbReference type="EMBL" id="AEDD01000006">
    <property type="protein sequence ID" value="EFM10604.1"/>
    <property type="molecule type" value="Genomic_DNA"/>
</dbReference>
<feature type="transmembrane region" description="Helical" evidence="8">
    <location>
        <begin position="272"/>
        <end position="294"/>
    </location>
</feature>
<dbReference type="eggNOG" id="COG0531">
    <property type="taxonomic scope" value="Bacteria"/>
</dbReference>
<keyword evidence="6 8" id="KW-1133">Transmembrane helix</keyword>
<accession>E0IA27</accession>
<feature type="transmembrane region" description="Helical" evidence="8">
    <location>
        <begin position="7"/>
        <end position="26"/>
    </location>
</feature>
<comment type="subcellular location">
    <subcellularLocation>
        <location evidence="1">Membrane</location>
        <topology evidence="1">Multi-pass membrane protein</topology>
    </subcellularLocation>
</comment>
<dbReference type="PANTHER" id="PTHR34975">
    <property type="entry name" value="SPORE GERMINATION PROTEIN A2"/>
    <property type="match status" value="1"/>
</dbReference>
<sequence>MNIQISNGMYVALLINVVFAKAIGVTQGVIAREVGQDMWIATLLATLQGVVMIYITYIVIRRASHRDFMATGELLLGRWFGKIVVILIFAFFIGAFAPIMITFVYHLQEYFLPDAPVSLFIILALLVGSIGCYYGLEVMARTALFGVLFIYLLNGLILAGSFREFDIKNLLPVLESGFVQTFESSVAFDADWAIATMTASLLLPFVKDVKKHGAKLSVTAIIATGLLVISWSILEGAVLSAEVTGNYTVSCMKLARNAHIGTFLQRYEMVMIAFYSVSALVQVMMCVYGSSMAAARLFGLTNSKRMILPVAVILGVFSDWIVRDHFRAMDYLEQYWPMIALPIAVGLPLLLLILQALFRKKLDSALSKQGA</sequence>
<dbReference type="GO" id="GO:0016020">
    <property type="term" value="C:membrane"/>
    <property type="evidence" value="ECO:0007669"/>
    <property type="project" value="UniProtKB-SubCell"/>
</dbReference>
<keyword evidence="10" id="KW-1185">Reference proteome</keyword>
<evidence type="ECO:0000256" key="5">
    <source>
        <dbReference type="ARBA" id="ARBA00022692"/>
    </source>
</evidence>
<feature type="transmembrane region" description="Helical" evidence="8">
    <location>
        <begin position="80"/>
        <end position="105"/>
    </location>
</feature>
<dbReference type="InterPro" id="IPR004761">
    <property type="entry name" value="Spore_GerAB"/>
</dbReference>